<dbReference type="Proteomes" id="UP000479526">
    <property type="component" value="Unassembled WGS sequence"/>
</dbReference>
<sequence>MKSFFEKLRAFEGPLGASADGRPIGLGLASALRKARSADGVESHVRQWATEPVKAEQR</sequence>
<name>A0A7C9J4R0_9ACTN</name>
<evidence type="ECO:0000256" key="1">
    <source>
        <dbReference type="SAM" id="MobiDB-lite"/>
    </source>
</evidence>
<organism evidence="2 3">
    <name type="scientific">Herbidospora solisilvae</name>
    <dbReference type="NCBI Taxonomy" id="2696284"/>
    <lineage>
        <taxon>Bacteria</taxon>
        <taxon>Bacillati</taxon>
        <taxon>Actinomycetota</taxon>
        <taxon>Actinomycetes</taxon>
        <taxon>Streptosporangiales</taxon>
        <taxon>Streptosporangiaceae</taxon>
        <taxon>Herbidospora</taxon>
    </lineage>
</organism>
<accession>A0A7C9J4R0</accession>
<dbReference type="EMBL" id="WXEW01000005">
    <property type="protein sequence ID" value="NAS23760.1"/>
    <property type="molecule type" value="Genomic_DNA"/>
</dbReference>
<gene>
    <name evidence="2" type="ORF">GT755_18935</name>
</gene>
<comment type="caution">
    <text evidence="2">The sequence shown here is derived from an EMBL/GenBank/DDBJ whole genome shotgun (WGS) entry which is preliminary data.</text>
</comment>
<dbReference type="RefSeq" id="WP_161480991.1">
    <property type="nucleotide sequence ID" value="NZ_WXEW01000005.1"/>
</dbReference>
<dbReference type="AlphaFoldDB" id="A0A7C9J4R0"/>
<evidence type="ECO:0000313" key="2">
    <source>
        <dbReference type="EMBL" id="NAS23760.1"/>
    </source>
</evidence>
<feature type="region of interest" description="Disordered" evidence="1">
    <location>
        <begin position="38"/>
        <end position="58"/>
    </location>
</feature>
<keyword evidence="3" id="KW-1185">Reference proteome</keyword>
<evidence type="ECO:0000313" key="3">
    <source>
        <dbReference type="Proteomes" id="UP000479526"/>
    </source>
</evidence>
<protein>
    <submittedName>
        <fullName evidence="2">Uncharacterized protein</fullName>
    </submittedName>
</protein>
<proteinExistence type="predicted"/>
<reference evidence="2 3" key="1">
    <citation type="submission" date="2020-01" db="EMBL/GenBank/DDBJ databases">
        <title>Herbidospora sp. NEAU-GS84 nov., a novel actinomycete isolated from soil.</title>
        <authorList>
            <person name="Han L."/>
        </authorList>
    </citation>
    <scope>NUCLEOTIDE SEQUENCE [LARGE SCALE GENOMIC DNA]</scope>
    <source>
        <strain evidence="2 3">NEAU-GS84</strain>
    </source>
</reference>